<evidence type="ECO:0000256" key="2">
    <source>
        <dbReference type="ARBA" id="ARBA00008873"/>
    </source>
</evidence>
<evidence type="ECO:0000256" key="3">
    <source>
        <dbReference type="ARBA" id="ARBA00022448"/>
    </source>
</evidence>
<dbReference type="EMBL" id="CP007457">
    <property type="protein sequence ID" value="AIZ16614.1"/>
    <property type="molecule type" value="Genomic_DNA"/>
</dbReference>
<evidence type="ECO:0000256" key="5">
    <source>
        <dbReference type="ARBA" id="ARBA00022989"/>
    </source>
</evidence>
<dbReference type="Pfam" id="PF01545">
    <property type="entry name" value="Cation_efflux"/>
    <property type="match status" value="1"/>
</dbReference>
<keyword evidence="12" id="KW-1185">Reference proteome</keyword>
<dbReference type="RefSeq" id="WP_022858028.1">
    <property type="nucleotide sequence ID" value="NZ_CP007457.1"/>
</dbReference>
<dbReference type="InterPro" id="IPR058533">
    <property type="entry name" value="Cation_efflux_TM"/>
</dbReference>
<feature type="transmembrane region" description="Helical" evidence="8">
    <location>
        <begin position="165"/>
        <end position="183"/>
    </location>
</feature>
<dbReference type="SUPFAM" id="SSF160240">
    <property type="entry name" value="Cation efflux protein cytoplasmic domain-like"/>
    <property type="match status" value="1"/>
</dbReference>
<dbReference type="InterPro" id="IPR050681">
    <property type="entry name" value="CDF/SLC30A"/>
</dbReference>
<dbReference type="PANTHER" id="PTHR11562:SF17">
    <property type="entry name" value="RE54080P-RELATED"/>
    <property type="match status" value="1"/>
</dbReference>
<evidence type="ECO:0000256" key="4">
    <source>
        <dbReference type="ARBA" id="ARBA00022692"/>
    </source>
</evidence>
<evidence type="ECO:0000313" key="11">
    <source>
        <dbReference type="EMBL" id="AIZ16614.1"/>
    </source>
</evidence>
<dbReference type="AlphaFoldDB" id="A0A0A7ICR8"/>
<dbReference type="GO" id="GO:0005886">
    <property type="term" value="C:plasma membrane"/>
    <property type="evidence" value="ECO:0007669"/>
    <property type="project" value="TreeGrafter"/>
</dbReference>
<dbReference type="Gene3D" id="1.20.1510.10">
    <property type="entry name" value="Cation efflux protein transmembrane domain"/>
    <property type="match status" value="1"/>
</dbReference>
<accession>A0A0A7ICR8</accession>
<evidence type="ECO:0000256" key="6">
    <source>
        <dbReference type="ARBA" id="ARBA00023065"/>
    </source>
</evidence>
<dbReference type="HOGENOM" id="CLU_013430_0_0_11"/>
<keyword evidence="6" id="KW-0406">Ion transport</keyword>
<feature type="domain" description="Cation efflux protein transmembrane" evidence="9">
    <location>
        <begin position="22"/>
        <end position="214"/>
    </location>
</feature>
<gene>
    <name evidence="11" type="ORF">AH67_06550</name>
</gene>
<dbReference type="SUPFAM" id="SSF161111">
    <property type="entry name" value="Cation efflux protein transmembrane domain-like"/>
    <property type="match status" value="1"/>
</dbReference>
<dbReference type="InterPro" id="IPR036837">
    <property type="entry name" value="Cation_efflux_CTD_sf"/>
</dbReference>
<keyword evidence="3" id="KW-0813">Transport</keyword>
<evidence type="ECO:0000259" key="9">
    <source>
        <dbReference type="Pfam" id="PF01545"/>
    </source>
</evidence>
<keyword evidence="5 8" id="KW-1133">Transmembrane helix</keyword>
<dbReference type="GO" id="GO:0005385">
    <property type="term" value="F:zinc ion transmembrane transporter activity"/>
    <property type="evidence" value="ECO:0007669"/>
    <property type="project" value="TreeGrafter"/>
</dbReference>
<feature type="transmembrane region" description="Helical" evidence="8">
    <location>
        <begin position="125"/>
        <end position="144"/>
    </location>
</feature>
<name>A0A0A7ICR8_9BIFI</name>
<protein>
    <submittedName>
        <fullName evidence="11">Cation transporter</fullName>
    </submittedName>
</protein>
<evidence type="ECO:0000313" key="12">
    <source>
        <dbReference type="Proteomes" id="UP000030636"/>
    </source>
</evidence>
<keyword evidence="7 8" id="KW-0472">Membrane</keyword>
<feature type="transmembrane region" description="Helical" evidence="8">
    <location>
        <begin position="20"/>
        <end position="47"/>
    </location>
</feature>
<dbReference type="OrthoDB" id="9809646at2"/>
<dbReference type="InterPro" id="IPR027470">
    <property type="entry name" value="Cation_efflux_CTD"/>
</dbReference>
<feature type="domain" description="Cation efflux protein cytoplasmic" evidence="10">
    <location>
        <begin position="219"/>
        <end position="298"/>
    </location>
</feature>
<dbReference type="KEGG" id="bpsp:AH67_06550"/>
<dbReference type="Gene3D" id="3.30.70.1350">
    <property type="entry name" value="Cation efflux protein, cytoplasmic domain"/>
    <property type="match status" value="1"/>
</dbReference>
<dbReference type="Pfam" id="PF16916">
    <property type="entry name" value="ZT_dimer"/>
    <property type="match status" value="1"/>
</dbReference>
<dbReference type="STRING" id="1447715.AH67_06550"/>
<dbReference type="InterPro" id="IPR027469">
    <property type="entry name" value="Cation_efflux_TMD_sf"/>
</dbReference>
<dbReference type="NCBIfam" id="TIGR01297">
    <property type="entry name" value="CDF"/>
    <property type="match status" value="1"/>
</dbReference>
<comment type="subcellular location">
    <subcellularLocation>
        <location evidence="1">Membrane</location>
        <topology evidence="1">Multi-pass membrane protein</topology>
    </subcellularLocation>
</comment>
<organism evidence="11 12">
    <name type="scientific">Bifidobacterium pseudolongum PV8-2</name>
    <dbReference type="NCBI Taxonomy" id="1447715"/>
    <lineage>
        <taxon>Bacteria</taxon>
        <taxon>Bacillati</taxon>
        <taxon>Actinomycetota</taxon>
        <taxon>Actinomycetes</taxon>
        <taxon>Bifidobacteriales</taxon>
        <taxon>Bifidobacteriaceae</taxon>
        <taxon>Bifidobacterium</taxon>
    </lineage>
</organism>
<dbReference type="PANTHER" id="PTHR11562">
    <property type="entry name" value="CATION EFFLUX PROTEIN/ ZINC TRANSPORTER"/>
    <property type="match status" value="1"/>
</dbReference>
<evidence type="ECO:0000256" key="8">
    <source>
        <dbReference type="SAM" id="Phobius"/>
    </source>
</evidence>
<sequence>MAHQHGTGTAAHTAGHHQRLLTTLVLTGTIFVAEVIGAAVTGSLALLVDAGHMLTDVSVLAASTVTAFMMRRKPTKSRTWGWARLEVITAAAGGLLLLFVGLYALVEAVMRLTGQEADGIKDVRLLLFFGVLGLAANIGSIMVLRAQSGDNMNMRAAFLEVVNDALGSVAVIVSAVVMMATGWDGFDAVAGGVIALMMIPRAYVLVRDAMRVLLEETPTGLDLDQVRAHLEGVDHVIAVHDLHASTVASGMPILTAHVIVDKQMTMEEAGRVLEQLQLCLCEHFPVSVPHTTFQLEPEGYTGPGAAQIHA</sequence>
<feature type="transmembrane region" description="Helical" evidence="8">
    <location>
        <begin position="189"/>
        <end position="206"/>
    </location>
</feature>
<keyword evidence="4 8" id="KW-0812">Transmembrane</keyword>
<dbReference type="InterPro" id="IPR002524">
    <property type="entry name" value="Cation_efflux"/>
</dbReference>
<evidence type="ECO:0000256" key="7">
    <source>
        <dbReference type="ARBA" id="ARBA00023136"/>
    </source>
</evidence>
<evidence type="ECO:0000259" key="10">
    <source>
        <dbReference type="Pfam" id="PF16916"/>
    </source>
</evidence>
<proteinExistence type="inferred from homology"/>
<evidence type="ECO:0000256" key="1">
    <source>
        <dbReference type="ARBA" id="ARBA00004141"/>
    </source>
</evidence>
<feature type="transmembrane region" description="Helical" evidence="8">
    <location>
        <begin position="82"/>
        <end position="105"/>
    </location>
</feature>
<feature type="transmembrane region" description="Helical" evidence="8">
    <location>
        <begin position="53"/>
        <end position="70"/>
    </location>
</feature>
<comment type="similarity">
    <text evidence="2">Belongs to the cation diffusion facilitator (CDF) transporter (TC 2.A.4) family. SLC30A subfamily.</text>
</comment>
<dbReference type="Proteomes" id="UP000030636">
    <property type="component" value="Chromosome"/>
</dbReference>
<reference evidence="11 12" key="1">
    <citation type="journal article" date="2015" name="Genome Announc.">
        <title>Bifidobacterium pseudolongum Strain PV8-2, Isolated from a Stool Sample of an Anemic Kenyan Infant.</title>
        <authorList>
            <person name="Vazquez-Gutierrez P."/>
            <person name="Lacroix C."/>
            <person name="Chassard C."/>
            <person name="Klumpp J."/>
            <person name="Stevens M.J."/>
            <person name="Jans C."/>
        </authorList>
    </citation>
    <scope>NUCLEOTIDE SEQUENCE [LARGE SCALE GENOMIC DNA]</scope>
    <source>
        <strain evidence="11 12">PV8-2</strain>
    </source>
</reference>